<reference evidence="2 3" key="1">
    <citation type="journal article" date="2017" name="Environ. Microbiol.">
        <title>Decay of the glycolytic pathway and adaptation to intranuclear parasitism within Enterocytozoonidae microsporidia.</title>
        <authorList>
            <person name="Wiredu Boakye D."/>
            <person name="Jaroenlak P."/>
            <person name="Prachumwat A."/>
            <person name="Williams T.A."/>
            <person name="Bateman K.S."/>
            <person name="Itsathitphaisarn O."/>
            <person name="Sritunyalucksana K."/>
            <person name="Paszkiewicz K.H."/>
            <person name="Moore K.A."/>
            <person name="Stentiford G.D."/>
            <person name="Williams B.A."/>
        </authorList>
    </citation>
    <scope>NUCLEOTIDE SEQUENCE [LARGE SCALE GENOMIC DNA]</scope>
    <source>
        <strain evidence="2 3">GB1</strain>
    </source>
</reference>
<sequence>MIVLLITVIFTSVINLQQMIEDELDEHMRVLKNQIKEDDALKRAKIANKIKLDVFKRMEYQGKYEIILGLQTRNNMLLGENDLEKLLVRLNKLEIMVDNEVEDLGNHENVLKRME</sequence>
<evidence type="ECO:0000313" key="3">
    <source>
        <dbReference type="Proteomes" id="UP000192639"/>
    </source>
</evidence>
<proteinExistence type="predicted"/>
<gene>
    <name evidence="2" type="ORF">ECANGB1_784</name>
</gene>
<organism evidence="2 3">
    <name type="scientific">Enterospora canceri</name>
    <dbReference type="NCBI Taxonomy" id="1081671"/>
    <lineage>
        <taxon>Eukaryota</taxon>
        <taxon>Fungi</taxon>
        <taxon>Fungi incertae sedis</taxon>
        <taxon>Microsporidia</taxon>
        <taxon>Enterocytozoonidae</taxon>
        <taxon>Enterospora</taxon>
    </lineage>
</organism>
<dbReference type="Proteomes" id="UP000192639">
    <property type="component" value="Unassembled WGS sequence"/>
</dbReference>
<comment type="caution">
    <text evidence="2">The sequence shown here is derived from an EMBL/GenBank/DDBJ whole genome shotgun (WGS) entry which is preliminary data.</text>
</comment>
<protein>
    <submittedName>
        <fullName evidence="2">Uncharacterized protein</fullName>
    </submittedName>
</protein>
<dbReference type="VEuPathDB" id="MicrosporidiaDB:ECANGB1_784"/>
<accession>A0A1Y1S863</accession>
<dbReference type="AlphaFoldDB" id="A0A1Y1S863"/>
<dbReference type="EMBL" id="LWDP01000022">
    <property type="protein sequence ID" value="ORD94376.1"/>
    <property type="molecule type" value="Genomic_DNA"/>
</dbReference>
<name>A0A1Y1S863_9MICR</name>
<evidence type="ECO:0000313" key="2">
    <source>
        <dbReference type="EMBL" id="ORD94376.1"/>
    </source>
</evidence>
<keyword evidence="1" id="KW-0732">Signal</keyword>
<feature type="chain" id="PRO_5012914650" evidence="1">
    <location>
        <begin position="17"/>
        <end position="115"/>
    </location>
</feature>
<keyword evidence="3" id="KW-1185">Reference proteome</keyword>
<feature type="signal peptide" evidence="1">
    <location>
        <begin position="1"/>
        <end position="16"/>
    </location>
</feature>
<evidence type="ECO:0000256" key="1">
    <source>
        <dbReference type="SAM" id="SignalP"/>
    </source>
</evidence>